<keyword evidence="11" id="KW-1185">Reference proteome</keyword>
<reference evidence="10" key="1">
    <citation type="submission" date="2023-09" db="EMBL/GenBank/DDBJ databases">
        <title>Flavobacterium sp. 20NA77.7 isolated from freshwater.</title>
        <authorList>
            <person name="Le V."/>
            <person name="Ko S.-R."/>
            <person name="Ahn C.-Y."/>
            <person name="Oh H.-M."/>
        </authorList>
    </citation>
    <scope>NUCLEOTIDE SEQUENCE</scope>
    <source>
        <strain evidence="10">20NA77.7</strain>
    </source>
</reference>
<evidence type="ECO:0000256" key="3">
    <source>
        <dbReference type="ARBA" id="ARBA00022679"/>
    </source>
</evidence>
<evidence type="ECO:0000259" key="9">
    <source>
        <dbReference type="PROSITE" id="PS52029"/>
    </source>
</evidence>
<organism evidence="10 11">
    <name type="scientific">Flavobacterium nakdongensis</name>
    <dbReference type="NCBI Taxonomy" id="3073563"/>
    <lineage>
        <taxon>Bacteria</taxon>
        <taxon>Pseudomonadati</taxon>
        <taxon>Bacteroidota</taxon>
        <taxon>Flavobacteriia</taxon>
        <taxon>Flavobacteriales</taxon>
        <taxon>Flavobacteriaceae</taxon>
        <taxon>Flavobacterium</taxon>
    </lineage>
</organism>
<evidence type="ECO:0000256" key="5">
    <source>
        <dbReference type="ARBA" id="ARBA00022984"/>
    </source>
</evidence>
<dbReference type="PANTHER" id="PTHR41533:SF2">
    <property type="entry name" value="BLR7131 PROTEIN"/>
    <property type="match status" value="1"/>
</dbReference>
<dbReference type="InterPro" id="IPR038063">
    <property type="entry name" value="Transpep_catalytic_dom"/>
</dbReference>
<feature type="domain" description="L,D-TPase catalytic" evidence="9">
    <location>
        <begin position="306"/>
        <end position="483"/>
    </location>
</feature>
<dbReference type="SUPFAM" id="SSF141523">
    <property type="entry name" value="L,D-transpeptidase catalytic domain-like"/>
    <property type="match status" value="1"/>
</dbReference>
<evidence type="ECO:0000256" key="7">
    <source>
        <dbReference type="PROSITE-ProRule" id="PRU01373"/>
    </source>
</evidence>
<dbReference type="InterPro" id="IPR052905">
    <property type="entry name" value="LD-transpeptidase_YkuD-like"/>
</dbReference>
<dbReference type="CDD" id="cd16913">
    <property type="entry name" value="YkuD_like"/>
    <property type="match status" value="1"/>
</dbReference>
<keyword evidence="3" id="KW-0808">Transferase</keyword>
<evidence type="ECO:0000256" key="2">
    <source>
        <dbReference type="ARBA" id="ARBA00005992"/>
    </source>
</evidence>
<dbReference type="RefSeq" id="WP_309532529.1">
    <property type="nucleotide sequence ID" value="NZ_CP133721.1"/>
</dbReference>
<keyword evidence="6 7" id="KW-0961">Cell wall biogenesis/degradation</keyword>
<dbReference type="Pfam" id="PF01471">
    <property type="entry name" value="PG_binding_1"/>
    <property type="match status" value="1"/>
</dbReference>
<keyword evidence="5 7" id="KW-0573">Peptidoglycan synthesis</keyword>
<name>A0ABY9RC74_9FLAO</name>
<dbReference type="InterPro" id="IPR036366">
    <property type="entry name" value="PGBDSf"/>
</dbReference>
<dbReference type="Pfam" id="PF20142">
    <property type="entry name" value="Scaffold"/>
    <property type="match status" value="1"/>
</dbReference>
<dbReference type="Proteomes" id="UP001180481">
    <property type="component" value="Chromosome"/>
</dbReference>
<evidence type="ECO:0000256" key="6">
    <source>
        <dbReference type="ARBA" id="ARBA00023316"/>
    </source>
</evidence>
<sequence length="533" mass="61963">MYKNLKYCLLLFLSTTFFLASCVKSKEEGAEEKKDIYDSIHKVTIHVMPDDILEEESDSIKKYYAAFDGYEIWYDRGNREDLIAQIEQAKVEGLNPEDYNLSEIYAQEVVRDSLKKEDLLHYDVLLTKTFEKLATHFYKGKLNPKEIYSNWDLFEKRVAISSVLHQAISEKGVTATLQGLLPKHQEYLNLKKALVEIDKFADITFDSLRFSKKIVLNDTVPLVIKIKKRLQYWNDYKNKDSVFTAIYDTVAFRAMKKFQLRHGLLADGIIGAGTIKALNYSKGTRKNQILANLERWRWFPSDFGTNYILINLPAFELNYVSNKDALATRRVVVGRPKRMSPILSSKLSNFVLNPTWTVPPTIIKEDLSVEAAKNRSYFSRSRITIYNSKNQEVSPALWNASKSNNYRYVQKPGYTNSLGIVKFNFPNSHLVYLHDTNHRELFSVSQRALSSGCIRVENPLALAKQILHLQDGERWQTSEIDSIIKKEKTYTIKVKEPVFVHILYWTATYKNNKMCFKDDMYNLDKKLYEKLRS</sequence>
<dbReference type="InterPro" id="IPR036365">
    <property type="entry name" value="PGBD-like_sf"/>
</dbReference>
<dbReference type="PROSITE" id="PS51257">
    <property type="entry name" value="PROKAR_LIPOPROTEIN"/>
    <property type="match status" value="1"/>
</dbReference>
<dbReference type="SUPFAM" id="SSF47090">
    <property type="entry name" value="PGBD-like"/>
    <property type="match status" value="1"/>
</dbReference>
<dbReference type="Gene3D" id="2.40.440.10">
    <property type="entry name" value="L,D-transpeptidase catalytic domain-like"/>
    <property type="match status" value="1"/>
</dbReference>
<feature type="chain" id="PRO_5046841775" evidence="8">
    <location>
        <begin position="21"/>
        <end position="533"/>
    </location>
</feature>
<feature type="signal peptide" evidence="8">
    <location>
        <begin position="1"/>
        <end position="20"/>
    </location>
</feature>
<dbReference type="InterPro" id="IPR005490">
    <property type="entry name" value="LD_TPept_cat_dom"/>
</dbReference>
<feature type="active site" description="Proton donor/acceptor" evidence="7">
    <location>
        <position position="434"/>
    </location>
</feature>
<evidence type="ECO:0000313" key="11">
    <source>
        <dbReference type="Proteomes" id="UP001180481"/>
    </source>
</evidence>
<proteinExistence type="inferred from homology"/>
<dbReference type="InterPro" id="IPR045380">
    <property type="entry name" value="LD_TPept_scaffold_dom"/>
</dbReference>
<dbReference type="EMBL" id="CP133721">
    <property type="protein sequence ID" value="WMW78210.1"/>
    <property type="molecule type" value="Genomic_DNA"/>
</dbReference>
<gene>
    <name evidence="10" type="ORF">RF683_01855</name>
</gene>
<dbReference type="Gene3D" id="1.10.101.10">
    <property type="entry name" value="PGBD-like superfamily/PGBD"/>
    <property type="match status" value="1"/>
</dbReference>
<dbReference type="InterPro" id="IPR002477">
    <property type="entry name" value="Peptidoglycan-bd-like"/>
</dbReference>
<evidence type="ECO:0000256" key="1">
    <source>
        <dbReference type="ARBA" id="ARBA00004752"/>
    </source>
</evidence>
<dbReference type="PANTHER" id="PTHR41533">
    <property type="entry name" value="L,D-TRANSPEPTIDASE HI_1667-RELATED"/>
    <property type="match status" value="1"/>
</dbReference>
<accession>A0ABY9RC74</accession>
<evidence type="ECO:0000313" key="10">
    <source>
        <dbReference type="EMBL" id="WMW78210.1"/>
    </source>
</evidence>
<evidence type="ECO:0000256" key="8">
    <source>
        <dbReference type="SAM" id="SignalP"/>
    </source>
</evidence>
<evidence type="ECO:0000256" key="4">
    <source>
        <dbReference type="ARBA" id="ARBA00022960"/>
    </source>
</evidence>
<keyword evidence="8" id="KW-0732">Signal</keyword>
<dbReference type="PROSITE" id="PS52029">
    <property type="entry name" value="LD_TPASE"/>
    <property type="match status" value="1"/>
</dbReference>
<keyword evidence="4 7" id="KW-0133">Cell shape</keyword>
<comment type="pathway">
    <text evidence="1 7">Cell wall biogenesis; peptidoglycan biosynthesis.</text>
</comment>
<feature type="active site" description="Nucleophile" evidence="7">
    <location>
        <position position="453"/>
    </location>
</feature>
<protein>
    <submittedName>
        <fullName evidence="10">L,D-transpeptidase family protein</fullName>
    </submittedName>
</protein>
<comment type="similarity">
    <text evidence="2">Belongs to the YkuD family.</text>
</comment>
<dbReference type="Pfam" id="PF03734">
    <property type="entry name" value="YkuD"/>
    <property type="match status" value="1"/>
</dbReference>